<feature type="transmembrane region" description="Helical" evidence="9">
    <location>
        <begin position="101"/>
        <end position="123"/>
    </location>
</feature>
<evidence type="ECO:0000313" key="12">
    <source>
        <dbReference type="Proteomes" id="UP000822688"/>
    </source>
</evidence>
<feature type="transmembrane region" description="Helical" evidence="9">
    <location>
        <begin position="244"/>
        <end position="262"/>
    </location>
</feature>
<feature type="transmembrane region" description="Helical" evidence="9">
    <location>
        <begin position="298"/>
        <end position="319"/>
    </location>
</feature>
<keyword evidence="2 7" id="KW-0645">Protease</keyword>
<evidence type="ECO:0000256" key="9">
    <source>
        <dbReference type="SAM" id="Phobius"/>
    </source>
</evidence>
<dbReference type="InterPro" id="IPR022683">
    <property type="entry name" value="Calpain_III"/>
</dbReference>
<dbReference type="InterPro" id="IPR036213">
    <property type="entry name" value="Calpain_III_sf"/>
</dbReference>
<feature type="transmembrane region" description="Helical" evidence="9">
    <location>
        <begin position="985"/>
        <end position="1005"/>
    </location>
</feature>
<dbReference type="PANTHER" id="PTHR10183:SF379">
    <property type="entry name" value="CALPAIN-5"/>
    <property type="match status" value="1"/>
</dbReference>
<evidence type="ECO:0000256" key="7">
    <source>
        <dbReference type="PROSITE-ProRule" id="PRU00239"/>
    </source>
</evidence>
<dbReference type="InterPro" id="IPR022684">
    <property type="entry name" value="Calpain_cysteine_protease"/>
</dbReference>
<keyword evidence="4 7" id="KW-0378">Hydrolase</keyword>
<feature type="transmembrane region" description="Helical" evidence="9">
    <location>
        <begin position="950"/>
        <end position="973"/>
    </location>
</feature>
<keyword evidence="3" id="KW-0677">Repeat</keyword>
<comment type="caution">
    <text evidence="11">The sequence shown here is derived from an EMBL/GenBank/DDBJ whole genome shotgun (WGS) entry which is preliminary data.</text>
</comment>
<evidence type="ECO:0000313" key="11">
    <source>
        <dbReference type="EMBL" id="KAG0586321.1"/>
    </source>
</evidence>
<dbReference type="FunFam" id="2.60.120.380:FF:000005">
    <property type="entry name" value="calpain-type cysteine protease DEK1"/>
    <property type="match status" value="1"/>
</dbReference>
<dbReference type="InterPro" id="IPR022682">
    <property type="entry name" value="Calpain_domain_III"/>
</dbReference>
<dbReference type="GO" id="GO:0006508">
    <property type="term" value="P:proteolysis"/>
    <property type="evidence" value="ECO:0007669"/>
    <property type="project" value="UniProtKB-KW"/>
</dbReference>
<keyword evidence="9" id="KW-1133">Transmembrane helix</keyword>
<feature type="domain" description="Calpain catalytic" evidence="10">
    <location>
        <begin position="1711"/>
        <end position="2013"/>
    </location>
</feature>
<keyword evidence="9" id="KW-0812">Transmembrane</keyword>
<feature type="transmembrane region" description="Helical" evidence="9">
    <location>
        <begin position="853"/>
        <end position="877"/>
    </location>
</feature>
<feature type="region of interest" description="Disordered" evidence="8">
    <location>
        <begin position="433"/>
        <end position="463"/>
    </location>
</feature>
<dbReference type="PROSITE" id="PS00139">
    <property type="entry name" value="THIOL_PROTEASE_CYS"/>
    <property type="match status" value="1"/>
</dbReference>
<feature type="transmembrane region" description="Helical" evidence="9">
    <location>
        <begin position="719"/>
        <end position="741"/>
    </location>
</feature>
<dbReference type="InterPro" id="IPR013320">
    <property type="entry name" value="ConA-like_dom_sf"/>
</dbReference>
<dbReference type="SMART" id="SM00720">
    <property type="entry name" value="calpain_III"/>
    <property type="match status" value="1"/>
</dbReference>
<evidence type="ECO:0000256" key="4">
    <source>
        <dbReference type="ARBA" id="ARBA00022801"/>
    </source>
</evidence>
<dbReference type="InterPro" id="IPR001300">
    <property type="entry name" value="Peptidase_C2_calpain_cat"/>
</dbReference>
<feature type="active site" evidence="6 7">
    <location>
        <position position="1935"/>
    </location>
</feature>
<feature type="transmembrane region" description="Helical" evidence="9">
    <location>
        <begin position="663"/>
        <end position="683"/>
    </location>
</feature>
<sequence length="2168" mass="238435">MGASVDGAPVHSVVSSCVLFGALFVVLSALSVAILVAVNWRPWRIYSWIYARKWRSFIQGPRLSIISGILALAAWVIVLSPVAVLILWGVRLVVLLDHDTIGLAVILAGTALLLAFYSIMLWWRTQWQSSRAVSFLLLLAVSLLCAYELSAVYVTAGRSASNRFSPSAFFFGVSAIAMGINMLFICKMVFNGAGLDVDEYVRRSYKFAHADTLEVGPIACLPEPPEPRDPSIQKKRSAWRLAHLYQASVLVLAAYSVLYGLTARKARWLGGVTSAAVIILDMNIGACLFGFKLLKSRIAALLIAGAYRMILICFGVHFWYLGHCIGYSVVASVLLGAVVVRHVSVVNPGAARRAALEHTVVRLREGFGRRGPGSSSSMSEGRTSSVVHSSVGAEQIGAAIELISRANARTQGETGAAGFAGHHGGPGLTDDFATGFGTQSVDSKTGSCQQPSSPDQDTTGSNRISCAGSVAAIEPLNTLERSSTFTSLTDQQTLDLNLALMFQERMHDPRFTSILRQNPEFVARGGEHELMTLLQDKGLDPNFATMLKEKGLDPTILALLQRSSLDAGRDPGVNNDSNGGLKQSQLLIPDESAGWAGESQRHACGNWFKSVGVVAQIFVGTPERAWVFFSVIFVVECVIVAVFRPTTVTVINGRHEQFEFGFSALLLSPVTCSILAFLRSLQAENMVLTRKVQKFGLIAWLLSTGVGLLLAFLSKSSIILALAVTVPLMVAAISVALPIWVHNGYSFYQTPALEYHATRAWEQQARRGRTKEDNVMTTCILVSVICIIGLGVIISLSPLDDIKYHGWTSFTKYSTSPYTSPLYLGWAIASVFALVITGVLPAVSWFATYRFSLSSAVCVAIFTVVLMTFCGGSYVGIVRSRVGKTPTEADFLAALLPLVCIPAMFSLGCGLYKWRDEGWRFSKGAYVFVGLGLTLLLGAISAVIATINPWMVGAAFLLFLLLVVLTIAVIHHWASHNFYLTRMEVFFVCLGAFVLALAAFLIGLLADEPFVGASVGYFAFLGVLAGRSFTVLLSPAVVVYSPRVLPVYVYDAHADSAKNVSGAFLVLYGIALATAGWGVVASLEIYPPFAGSAVSAITLVVAYAFAISRPQLTLKMMEDALLFLRKETIAQAIARSSTKTRNAMSGTYSAPQRSASSAALLVGDASITRDKAGNFVLPRADVLKLRERLRNEEQAAGLKWWPLLSTFRSPFDSSTDTGYRRKLCAHARILALEEAIDTEWVYMWDKFGGYLLLVLGHATRAERVQDEVRLRLFLDSIGFSNLSAKKIKTWTAEDRKQFETVQENYMREKETEEELLQQRREEEGKGRERRRALLEKEERRRHEIEASVISTVPDAGTKEAAAMAAAVRAVGRDILLDDNCAGDQVSSLARRILVAQRGQRAQQTGVHGTVCVMDNEPRTGGRSCGPIDPTVCGSSKVSFSAAVMIQPDSGPVCILGVEAHNQKCWEFLVAGAEQGLEAGQVGLRLVLKGAGQTTYNREWFIGHTCIADGRWHSVAVTVDAATGEAFAFTDGVFDGEVRCDLSLPAEGGVWQEGMEVWVGIRPPMDLDAFGRSDSEGAESRMHAMDIMMWGRCLSEDEILMVHNCTNPEEYNDMDIMDDYWQGSPMETPMRFEDWRYDPDLSYERDEIYWDEQPAPGGKRKAADIENVTVDIDYLSRKIRRPKIETQDEVLQRMQAVELAVKEALLARGEKRFTDQEFPPSDQSLFVDREHPSAKLQVVNDWLRPEEVLREQGQNSRPCLFAGTANPSDVCQGHLGDCWFLSAVAVLTEASRISDVMITPEFNEEGIYTVRFCIQGEWVPVVVDDWIPCESRGKPAFATSRKGNELWVSILEKAYAKLHGSYEALEGGQVQDALVDLTGGAGEEIDLTNEVSQLDLANGRLWFQLQRFKQEGFLLGAGSPSGSDVHVSSSGIVQNHAYSLLQVREVDGHQLVQIRNPWANEVEWNGPWSDLSPEWTDRMKHKLKYSPQAADGVFWMSWQDFQLHFRSLYVCRIYPPEMKYSVRGQWRGPTAGGCQDFDTWHLNPQFHLKAVGPDARNPIHVFVTLTQGVHSTSRPTASFGNYQTVGESSRHFIGMRIIKTNGRRSGKNIFMHEAVNGTDYVNAREISCEMVLDPDPKGYTIVPTTHAPMQEAQFLLSVFTKASIILEPL</sequence>
<feature type="transmembrane region" description="Helical" evidence="9">
    <location>
        <begin position="625"/>
        <end position="643"/>
    </location>
</feature>
<dbReference type="Proteomes" id="UP000822688">
    <property type="component" value="Chromosome 2"/>
</dbReference>
<dbReference type="InterPro" id="IPR038765">
    <property type="entry name" value="Papain-like_cys_pep_sf"/>
</dbReference>
<evidence type="ECO:0000256" key="1">
    <source>
        <dbReference type="ARBA" id="ARBA00007623"/>
    </source>
</evidence>
<comment type="similarity">
    <text evidence="1">Belongs to the peptidase C2 family.</text>
</comment>
<keyword evidence="12" id="KW-1185">Reference proteome</keyword>
<name>A0A8T0IUB2_CERPU</name>
<evidence type="ECO:0000256" key="5">
    <source>
        <dbReference type="ARBA" id="ARBA00022807"/>
    </source>
</evidence>
<evidence type="ECO:0000259" key="10">
    <source>
        <dbReference type="PROSITE" id="PS50203"/>
    </source>
</evidence>
<proteinExistence type="inferred from homology"/>
<feature type="transmembrane region" description="Helical" evidence="9">
    <location>
        <begin position="168"/>
        <end position="186"/>
    </location>
</feature>
<dbReference type="FunFam" id="3.90.70.10:FF:000038">
    <property type="entry name" value="Calpain-type cysteine protease DEK1"/>
    <property type="match status" value="1"/>
</dbReference>
<feature type="transmembrane region" description="Helical" evidence="9">
    <location>
        <begin position="1017"/>
        <end position="1040"/>
    </location>
</feature>
<feature type="transmembrane region" description="Helical" evidence="9">
    <location>
        <begin position="325"/>
        <end position="343"/>
    </location>
</feature>
<accession>A0A8T0IUB2</accession>
<dbReference type="InterPro" id="IPR000169">
    <property type="entry name" value="Pept_cys_AS"/>
</dbReference>
<feature type="active site" evidence="6 7">
    <location>
        <position position="1955"/>
    </location>
</feature>
<dbReference type="EMBL" id="CM026422">
    <property type="protein sequence ID" value="KAG0586321.1"/>
    <property type="molecule type" value="Genomic_DNA"/>
</dbReference>
<evidence type="ECO:0000256" key="6">
    <source>
        <dbReference type="PIRSR" id="PIRSR622684-1"/>
    </source>
</evidence>
<dbReference type="Gene3D" id="2.60.120.200">
    <property type="match status" value="1"/>
</dbReference>
<dbReference type="SUPFAM" id="SSF49758">
    <property type="entry name" value="Calpain large subunit, middle domain (domain III)"/>
    <property type="match status" value="1"/>
</dbReference>
<dbReference type="GO" id="GO:0004198">
    <property type="term" value="F:calcium-dependent cysteine-type endopeptidase activity"/>
    <property type="evidence" value="ECO:0007669"/>
    <property type="project" value="InterPro"/>
</dbReference>
<feature type="compositionally biased region" description="Polar residues" evidence="8">
    <location>
        <begin position="436"/>
        <end position="463"/>
    </location>
</feature>
<feature type="transmembrane region" description="Helical" evidence="9">
    <location>
        <begin position="823"/>
        <end position="846"/>
    </location>
</feature>
<dbReference type="SUPFAM" id="SSF54001">
    <property type="entry name" value="Cysteine proteinases"/>
    <property type="match status" value="1"/>
</dbReference>
<feature type="transmembrane region" description="Helical" evidence="9">
    <location>
        <begin position="695"/>
        <end position="713"/>
    </location>
</feature>
<feature type="transmembrane region" description="Helical" evidence="9">
    <location>
        <begin position="889"/>
        <end position="912"/>
    </location>
</feature>
<protein>
    <recommendedName>
        <fullName evidence="10">Calpain catalytic domain-containing protein</fullName>
    </recommendedName>
</protein>
<evidence type="ECO:0000256" key="2">
    <source>
        <dbReference type="ARBA" id="ARBA00022670"/>
    </source>
</evidence>
<dbReference type="PROSITE" id="PS50203">
    <property type="entry name" value="CALPAIN_CAT"/>
    <property type="match status" value="1"/>
</dbReference>
<feature type="transmembrane region" description="Helical" evidence="9">
    <location>
        <begin position="924"/>
        <end position="944"/>
    </location>
</feature>
<reference evidence="11" key="1">
    <citation type="submission" date="2020-06" db="EMBL/GenBank/DDBJ databases">
        <title>WGS assembly of Ceratodon purpureus strain R40.</title>
        <authorList>
            <person name="Carey S.B."/>
            <person name="Jenkins J."/>
            <person name="Shu S."/>
            <person name="Lovell J.T."/>
            <person name="Sreedasyam A."/>
            <person name="Maumus F."/>
            <person name="Tiley G.P."/>
            <person name="Fernandez-Pozo N."/>
            <person name="Barry K."/>
            <person name="Chen C."/>
            <person name="Wang M."/>
            <person name="Lipzen A."/>
            <person name="Daum C."/>
            <person name="Saski C.A."/>
            <person name="Payton A.C."/>
            <person name="Mcbreen J.C."/>
            <person name="Conrad R.E."/>
            <person name="Kollar L.M."/>
            <person name="Olsson S."/>
            <person name="Huttunen S."/>
            <person name="Landis J.B."/>
            <person name="Wickett N.J."/>
            <person name="Johnson M.G."/>
            <person name="Rensing S.A."/>
            <person name="Grimwood J."/>
            <person name="Schmutz J."/>
            <person name="Mcdaniel S.F."/>
        </authorList>
    </citation>
    <scope>NUCLEOTIDE SEQUENCE</scope>
    <source>
        <strain evidence="11">R40</strain>
    </source>
</reference>
<feature type="transmembrane region" description="Helical" evidence="9">
    <location>
        <begin position="268"/>
        <end position="291"/>
    </location>
</feature>
<dbReference type="Gene3D" id="2.60.120.380">
    <property type="match status" value="1"/>
</dbReference>
<feature type="region of interest" description="Disordered" evidence="8">
    <location>
        <begin position="1309"/>
        <end position="1334"/>
    </location>
</feature>
<evidence type="ECO:0000256" key="8">
    <source>
        <dbReference type="SAM" id="MobiDB-lite"/>
    </source>
</evidence>
<dbReference type="CDD" id="cd00044">
    <property type="entry name" value="CysPc"/>
    <property type="match status" value="1"/>
</dbReference>
<dbReference type="SUPFAM" id="SSF49899">
    <property type="entry name" value="Concanavalin A-like lectins/glucanases"/>
    <property type="match status" value="1"/>
</dbReference>
<keyword evidence="5 7" id="KW-0788">Thiol protease</keyword>
<feature type="transmembrane region" description="Helical" evidence="9">
    <location>
        <begin position="135"/>
        <end position="156"/>
    </location>
</feature>
<dbReference type="PANTHER" id="PTHR10183">
    <property type="entry name" value="CALPAIN"/>
    <property type="match status" value="1"/>
</dbReference>
<organism evidence="11 12">
    <name type="scientific">Ceratodon purpureus</name>
    <name type="common">Fire moss</name>
    <name type="synonym">Dicranum purpureum</name>
    <dbReference type="NCBI Taxonomy" id="3225"/>
    <lineage>
        <taxon>Eukaryota</taxon>
        <taxon>Viridiplantae</taxon>
        <taxon>Streptophyta</taxon>
        <taxon>Embryophyta</taxon>
        <taxon>Bryophyta</taxon>
        <taxon>Bryophytina</taxon>
        <taxon>Bryopsida</taxon>
        <taxon>Dicranidae</taxon>
        <taxon>Pseudoditrichales</taxon>
        <taxon>Ditrichaceae</taxon>
        <taxon>Ceratodon</taxon>
    </lineage>
</organism>
<gene>
    <name evidence="11" type="ORF">KC19_2G082300</name>
</gene>
<feature type="transmembrane region" description="Helical" evidence="9">
    <location>
        <begin position="20"/>
        <end position="42"/>
    </location>
</feature>
<feature type="transmembrane region" description="Helical" evidence="9">
    <location>
        <begin position="1060"/>
        <end position="1079"/>
    </location>
</feature>
<evidence type="ECO:0000256" key="3">
    <source>
        <dbReference type="ARBA" id="ARBA00022737"/>
    </source>
</evidence>
<dbReference type="Pfam" id="PF00648">
    <property type="entry name" value="Peptidase_C2"/>
    <property type="match status" value="1"/>
</dbReference>
<dbReference type="PRINTS" id="PR00704">
    <property type="entry name" value="CALPAIN"/>
</dbReference>
<dbReference type="SMART" id="SM00230">
    <property type="entry name" value="CysPc"/>
    <property type="match status" value="1"/>
</dbReference>
<feature type="active site" evidence="6 7">
    <location>
        <position position="1777"/>
    </location>
</feature>
<keyword evidence="9" id="KW-0472">Membrane</keyword>
<dbReference type="Pfam" id="PF01067">
    <property type="entry name" value="Calpain_III"/>
    <property type="match status" value="1"/>
</dbReference>
<feature type="transmembrane region" description="Helical" evidence="9">
    <location>
        <begin position="775"/>
        <end position="796"/>
    </location>
</feature>
<dbReference type="Gene3D" id="3.90.70.10">
    <property type="entry name" value="Cysteine proteinases"/>
    <property type="match status" value="1"/>
</dbReference>
<feature type="transmembrane region" description="Helical" evidence="9">
    <location>
        <begin position="63"/>
        <end position="89"/>
    </location>
</feature>